<evidence type="ECO:0000256" key="3">
    <source>
        <dbReference type="ARBA" id="ARBA00023295"/>
    </source>
</evidence>
<protein>
    <recommendedName>
        <fullName evidence="4">Beta-galactosidase</fullName>
        <ecNumber evidence="4">3.2.1.23</ecNumber>
    </recommendedName>
</protein>
<organism evidence="7 8">
    <name type="scientific">Candidatus Galacturonatibacter soehngenii</name>
    <dbReference type="NCBI Taxonomy" id="2307010"/>
    <lineage>
        <taxon>Bacteria</taxon>
        <taxon>Bacillati</taxon>
        <taxon>Bacillota</taxon>
        <taxon>Clostridia</taxon>
        <taxon>Lachnospirales</taxon>
        <taxon>Lachnospiraceae</taxon>
        <taxon>Candidatus Galacturonatibacter</taxon>
    </lineage>
</organism>
<comment type="catalytic activity">
    <reaction evidence="4">
        <text>Hydrolysis of terminal non-reducing beta-D-galactose residues in beta-D-galactosides.</text>
        <dbReference type="EC" id="3.2.1.23"/>
    </reaction>
</comment>
<dbReference type="InterPro" id="IPR017853">
    <property type="entry name" value="GH"/>
</dbReference>
<dbReference type="Pfam" id="PF01301">
    <property type="entry name" value="Glyco_hydro_35"/>
    <property type="match status" value="1"/>
</dbReference>
<dbReference type="GO" id="GO:0004565">
    <property type="term" value="F:beta-galactosidase activity"/>
    <property type="evidence" value="ECO:0007669"/>
    <property type="project" value="UniProtKB-EC"/>
</dbReference>
<dbReference type="InterPro" id="IPR001944">
    <property type="entry name" value="Glycoside_Hdrlase_35"/>
</dbReference>
<evidence type="ECO:0000313" key="8">
    <source>
        <dbReference type="Proteomes" id="UP000461768"/>
    </source>
</evidence>
<evidence type="ECO:0000256" key="4">
    <source>
        <dbReference type="RuleBase" id="RU000675"/>
    </source>
</evidence>
<dbReference type="EMBL" id="WAGX01000004">
    <property type="protein sequence ID" value="KAB1440091.1"/>
    <property type="molecule type" value="Genomic_DNA"/>
</dbReference>
<dbReference type="InterPro" id="IPR031330">
    <property type="entry name" value="Gly_Hdrlase_35_cat"/>
</dbReference>
<evidence type="ECO:0000256" key="5">
    <source>
        <dbReference type="RuleBase" id="RU003679"/>
    </source>
</evidence>
<dbReference type="Proteomes" id="UP000461768">
    <property type="component" value="Unassembled WGS sequence"/>
</dbReference>
<evidence type="ECO:0000256" key="1">
    <source>
        <dbReference type="ARBA" id="ARBA00009809"/>
    </source>
</evidence>
<dbReference type="PRINTS" id="PR00742">
    <property type="entry name" value="GLHYDRLASE35"/>
</dbReference>
<sequence length="688" mass="79059">MSMTRYGYNAKYLTKNEKPWFPIMGEIHYSRVPRNEWDEYLYKMKTSNVFVVSTYCIWIHHEEIEGRYDFEGNKDVREFLNRCKNANLKVFLRIGPWCHGEVRNGGFPDWLLKKPFPLRENNEMYFETVHEFYAKIYEQVDGMLFKQGGPIIGIQIENEYGHAGGLTGEAGEEHMKRLTLIAKEVGFDVPYYTATGWGGAITAGLIPVMGGYCDAPWDARMTEIEPSGNFIFTHERNDHNIGSDYGLGHGITFDINAFPFLTAELGGGLQVTKHRRPRVTSKDIGAMSLAKLGSGVNLLGYYMYAGGTNPVGILSTLQESRDTGYPNDLPELSYDFQAPIGEYGQISDSYREIKLLTLFLRDFGEMLCDMPAIIPEENPNTPFDMTNLRYSYRHNGESGFVFINNYQRHQIMKEHKKVKLSIQLEKELLQLPDFDVKNEEYFFLPFNMKIGGATLKTALATPLCILNNKSFVFYTDKNPSYMIEGDLEDKEIITISRKEAKHAWKILGEQEYLIISEDTVIQRNDSIEVIFNGKAKLLVYPEINKGVNGFEKVGKQGIFTIYESVESNSIVDVKHCFEGKDDKKTTYTIEISYEDDAMDYFLRLDYLGESAKLYIDGKMVADHFYYGDAWEIGLRRLGFPKSVTLEVYLLTKDTKVYLESWPDMGAEGIMHLQKVEVEQQRRQSFLLR</sequence>
<accession>A0A7V7UD87</accession>
<proteinExistence type="inferred from homology"/>
<comment type="caution">
    <text evidence="7">The sequence shown here is derived from an EMBL/GenBank/DDBJ whole genome shotgun (WGS) entry which is preliminary data.</text>
</comment>
<reference evidence="7 8" key="2">
    <citation type="submission" date="2020-02" db="EMBL/GenBank/DDBJ databases">
        <title>Candidatus Galacturonibacter soehngenii shows hetero-acetogenic catabolism of galacturonic acid but lacks a canonical carbon monoxide dehydrogenase/acetyl-CoA synthase complex.</title>
        <authorList>
            <person name="Diender M."/>
            <person name="Stouten G.R."/>
            <person name="Petersen J.F."/>
            <person name="Nielsen P.H."/>
            <person name="Dueholm M.S."/>
            <person name="Pronk J.T."/>
            <person name="Van Loosdrecht M.C.M."/>
        </authorList>
    </citation>
    <scope>NUCLEOTIDE SEQUENCE [LARGE SCALE GENOMIC DNA]</scope>
    <source>
        <strain evidence="7">GalUA</strain>
    </source>
</reference>
<dbReference type="SUPFAM" id="SSF51445">
    <property type="entry name" value="(Trans)glycosidases"/>
    <property type="match status" value="1"/>
</dbReference>
<dbReference type="Gene3D" id="3.20.20.80">
    <property type="entry name" value="Glycosidases"/>
    <property type="match status" value="1"/>
</dbReference>
<evidence type="ECO:0000313" key="7">
    <source>
        <dbReference type="EMBL" id="KAB1440091.1"/>
    </source>
</evidence>
<dbReference type="EC" id="3.2.1.23" evidence="4"/>
<dbReference type="PROSITE" id="PS01182">
    <property type="entry name" value="GLYCOSYL_HYDROL_F35"/>
    <property type="match status" value="1"/>
</dbReference>
<evidence type="ECO:0000256" key="2">
    <source>
        <dbReference type="ARBA" id="ARBA00022801"/>
    </source>
</evidence>
<keyword evidence="2 4" id="KW-0378">Hydrolase</keyword>
<dbReference type="InterPro" id="IPR019801">
    <property type="entry name" value="Glyco_hydro_35_CS"/>
</dbReference>
<keyword evidence="8" id="KW-1185">Reference proteome</keyword>
<reference evidence="7 8" key="1">
    <citation type="submission" date="2019-09" db="EMBL/GenBank/DDBJ databases">
        <authorList>
            <person name="Valk L.C."/>
        </authorList>
    </citation>
    <scope>NUCLEOTIDE SEQUENCE [LARGE SCALE GENOMIC DNA]</scope>
    <source>
        <strain evidence="7">GalUA</strain>
    </source>
</reference>
<gene>
    <name evidence="7" type="ORF">F7O84_06860</name>
</gene>
<dbReference type="PANTHER" id="PTHR23421">
    <property type="entry name" value="BETA-GALACTOSIDASE RELATED"/>
    <property type="match status" value="1"/>
</dbReference>
<dbReference type="OrthoDB" id="9813184at2"/>
<dbReference type="GO" id="GO:0005975">
    <property type="term" value="P:carbohydrate metabolic process"/>
    <property type="evidence" value="ECO:0007669"/>
    <property type="project" value="InterPro"/>
</dbReference>
<name>A0A7V7UD87_9FIRM</name>
<feature type="domain" description="Glycoside hydrolase 35 catalytic" evidence="6">
    <location>
        <begin position="13"/>
        <end position="356"/>
    </location>
</feature>
<evidence type="ECO:0000259" key="6">
    <source>
        <dbReference type="Pfam" id="PF01301"/>
    </source>
</evidence>
<dbReference type="AlphaFoldDB" id="A0A7V7UD87"/>
<keyword evidence="3 4" id="KW-0326">Glycosidase</keyword>
<comment type="similarity">
    <text evidence="1 5">Belongs to the glycosyl hydrolase 35 family.</text>
</comment>